<evidence type="ECO:0000256" key="7">
    <source>
        <dbReference type="ARBA" id="ARBA00022692"/>
    </source>
</evidence>
<dbReference type="Gene3D" id="2.70.150.10">
    <property type="entry name" value="Calcium-transporting ATPase, cytoplasmic transduction domain A"/>
    <property type="match status" value="1"/>
</dbReference>
<evidence type="ECO:0000259" key="17">
    <source>
        <dbReference type="SMART" id="SM00831"/>
    </source>
</evidence>
<dbReference type="InterPro" id="IPR044492">
    <property type="entry name" value="P_typ_ATPase_HD_dom"/>
</dbReference>
<dbReference type="SUPFAM" id="SSF81653">
    <property type="entry name" value="Calcium ATPase, transduction domain A"/>
    <property type="match status" value="1"/>
</dbReference>
<keyword evidence="4" id="KW-1003">Cell membrane</keyword>
<feature type="transmembrane region" description="Helical" evidence="16">
    <location>
        <begin position="1081"/>
        <end position="1100"/>
    </location>
</feature>
<dbReference type="Pfam" id="PF13246">
    <property type="entry name" value="Cation_ATPase"/>
    <property type="match status" value="1"/>
</dbReference>
<dbReference type="Pfam" id="PF00122">
    <property type="entry name" value="E1-E2_ATPase"/>
    <property type="match status" value="1"/>
</dbReference>
<dbReference type="InterPro" id="IPR005775">
    <property type="entry name" value="P-type_ATPase_IIC"/>
</dbReference>
<keyword evidence="14 16" id="KW-0472">Membrane</keyword>
<dbReference type="FunFam" id="1.20.1110.10:FF:000095">
    <property type="entry name" value="Sodium/potassium-transporting ATPase subunit alpha-1"/>
    <property type="match status" value="1"/>
</dbReference>
<proteinExistence type="inferred from homology"/>
<evidence type="ECO:0000256" key="8">
    <source>
        <dbReference type="ARBA" id="ARBA00022741"/>
    </source>
</evidence>
<dbReference type="InterPro" id="IPR008250">
    <property type="entry name" value="ATPase_P-typ_transduc_dom_A_sf"/>
</dbReference>
<dbReference type="InterPro" id="IPR023214">
    <property type="entry name" value="HAD_sf"/>
</dbReference>
<dbReference type="InterPro" id="IPR023299">
    <property type="entry name" value="ATPase_P-typ_cyto_dom_N"/>
</dbReference>
<dbReference type="PRINTS" id="PR00121">
    <property type="entry name" value="NAKATPASE"/>
</dbReference>
<keyword evidence="11" id="KW-1278">Translocase</keyword>
<accession>A0A7S1TAN1</accession>
<keyword evidence="5" id="KW-0633">Potassium transport</keyword>
<dbReference type="InterPro" id="IPR036412">
    <property type="entry name" value="HAD-like_sf"/>
</dbReference>
<dbReference type="SUPFAM" id="SSF56784">
    <property type="entry name" value="HAD-like"/>
    <property type="match status" value="1"/>
</dbReference>
<dbReference type="Pfam" id="PF00690">
    <property type="entry name" value="Cation_ATPase_N"/>
    <property type="match status" value="1"/>
</dbReference>
<dbReference type="NCBIfam" id="TIGR01494">
    <property type="entry name" value="ATPase_P-type"/>
    <property type="match status" value="2"/>
</dbReference>
<evidence type="ECO:0000256" key="5">
    <source>
        <dbReference type="ARBA" id="ARBA00022538"/>
    </source>
</evidence>
<sequence>MTLGELDTGGQQPRKLSHNELEMARQYSETKERVNDALEAKHAGRDAPNADDLKKELEMWEHRVPLEELCKKLNTTVEAGLSSPEHKARLERDGPNVLTPPKVTPWYLKLLAQYLNFFAILLQIAGVLCFVGYALNPSSQDNLYLGVVLFVVVSITAVFSFLQEYKSEKTMEKFKNFLPPQTLVKRDGKVIQAEASTLVVGDVIEVNLGDKIPADIRVVEASKFKVDNSSLTGESEPQSRIPDCTDENPLETKNLAFFGTSAVDGTATGIVVSTGDRTVFGRIAGLAAGSSTEVTTLQREIHHFIIIISAIAITLGVVFFIIGFVKGTPPINNLVFCIGIIVANVPEGLLATVTVSLTSTARRMASRNVLVKKLESVETLGSTTTICSDKTGTLTQNRMTIVHVSYDQEIFTARTATTDATYDMNHPCMKALFFAACNCAKAVFDPKDMEDFPNKPIDERKVNGDASEAGILKFCAKIEDVMAIRAANPNAGGIPFNSTNKFMVTVHKDPNNPGFKRMIMKGAPERVLEKCTKLMTARGLKDLGPVELEAINTNLATLMNNGERVLGFAQVALPNPPYGDDFQFDGDNPDFPLDDLTFIGLMALLDPPRESVPHAVKTCQTAGIQVIMVTGDHPATAKSIAKQVNIIRDPTAEDIARERGISVDEVDRSEVKAIVVPGSQIKDLEQDDWDRVLAHEQIVFARTSPQQKLVIVENCQRLDKIVAVTGDGVNDSPALKKANIGVAMGIAGSDVSKEAADMILLDDNFSSIVSGVEEGRLIFDNLKKSIAYTLSSNIPEITPFLTFIVISIPQPLTTILILLIDLGTDMLPAISLAYERAESDIMLRPPRDAKRDHLVNERLISFSYFQIGVFQAVAGFFTYFVVFNDYGMAPSLLPQADAQSYFAAIQPKDERWLVTRRDGVGKPSYSRSWYDTEVGDFTDRMIDVVNFQDLSKKPVNGTTGNSEFRKMVKIIGQTYQIPPCEAFRCGRGRVNDFTCFEPNSTTTIDLFGINTGEPNTQVVDVINRTEPNQGCFELWSHSQQREVLRRSQGAFFVSIIIVQWADLVICKTRILSIFNQGMRNWVLNIGLVEETLLAIVLSYVPPISNGLKTAPLRFVHWLPALPFSLMILLYDELRKAIMRRGLKTGKGFGAWLYRFTYW</sequence>
<dbReference type="InterPro" id="IPR023298">
    <property type="entry name" value="ATPase_P-typ_TM_dom_sf"/>
</dbReference>
<dbReference type="InterPro" id="IPR001757">
    <property type="entry name" value="P_typ_ATPase"/>
</dbReference>
<keyword evidence="6" id="KW-0597">Phosphoprotein</keyword>
<dbReference type="EMBL" id="HBGH01005195">
    <property type="protein sequence ID" value="CAD9230753.1"/>
    <property type="molecule type" value="Transcribed_RNA"/>
</dbReference>
<dbReference type="AlphaFoldDB" id="A0A7S1TAN1"/>
<evidence type="ECO:0000256" key="1">
    <source>
        <dbReference type="ARBA" id="ARBA00004651"/>
    </source>
</evidence>
<dbReference type="Gene3D" id="1.20.1110.10">
    <property type="entry name" value="Calcium-transporting ATPase, transmembrane domain"/>
    <property type="match status" value="2"/>
</dbReference>
<feature type="transmembrane region" description="Helical" evidence="16">
    <location>
        <begin position="142"/>
        <end position="162"/>
    </location>
</feature>
<evidence type="ECO:0000256" key="15">
    <source>
        <dbReference type="SAM" id="MobiDB-lite"/>
    </source>
</evidence>
<gene>
    <name evidence="18" type="ORF">CCAE0312_LOCUS2807</name>
</gene>
<keyword evidence="7 16" id="KW-0812">Transmembrane</keyword>
<dbReference type="GO" id="GO:1902600">
    <property type="term" value="P:proton transmembrane transport"/>
    <property type="evidence" value="ECO:0007669"/>
    <property type="project" value="TreeGrafter"/>
</dbReference>
<evidence type="ECO:0000256" key="4">
    <source>
        <dbReference type="ARBA" id="ARBA00022475"/>
    </source>
</evidence>
<dbReference type="SFLD" id="SFLDG00002">
    <property type="entry name" value="C1.7:_P-type_atpase_like"/>
    <property type="match status" value="1"/>
</dbReference>
<dbReference type="FunFam" id="2.70.150.10:FF:000003">
    <property type="entry name" value="Sodium/potassium-transporting ATPase subunit alpha"/>
    <property type="match status" value="1"/>
</dbReference>
<dbReference type="SFLD" id="SFLDF00027">
    <property type="entry name" value="p-type_atpase"/>
    <property type="match status" value="1"/>
</dbReference>
<dbReference type="InterPro" id="IPR018303">
    <property type="entry name" value="ATPase_P-typ_P_site"/>
</dbReference>
<dbReference type="PANTHER" id="PTHR43294:SF21">
    <property type="entry name" value="CATION TRANSPORTING ATPASE"/>
    <property type="match status" value="1"/>
</dbReference>
<dbReference type="GO" id="GO:1990573">
    <property type="term" value="P:potassium ion import across plasma membrane"/>
    <property type="evidence" value="ECO:0007669"/>
    <property type="project" value="TreeGrafter"/>
</dbReference>
<evidence type="ECO:0000256" key="16">
    <source>
        <dbReference type="SAM" id="Phobius"/>
    </source>
</evidence>
<evidence type="ECO:0000256" key="3">
    <source>
        <dbReference type="ARBA" id="ARBA00022448"/>
    </source>
</evidence>
<reference evidence="18" key="1">
    <citation type="submission" date="2021-01" db="EMBL/GenBank/DDBJ databases">
        <authorList>
            <person name="Corre E."/>
            <person name="Pelletier E."/>
            <person name="Niang G."/>
            <person name="Scheremetjew M."/>
            <person name="Finn R."/>
            <person name="Kale V."/>
            <person name="Holt S."/>
            <person name="Cochrane G."/>
            <person name="Meng A."/>
            <person name="Brown T."/>
            <person name="Cohen L."/>
        </authorList>
    </citation>
    <scope>NUCLEOTIDE SEQUENCE</scope>
    <source>
        <strain evidence="18">SAG 36.94</strain>
    </source>
</reference>
<dbReference type="PRINTS" id="PR00119">
    <property type="entry name" value="CATATPASE"/>
</dbReference>
<evidence type="ECO:0000256" key="14">
    <source>
        <dbReference type="ARBA" id="ARBA00023136"/>
    </source>
</evidence>
<keyword evidence="8" id="KW-0547">Nucleotide-binding</keyword>
<evidence type="ECO:0000256" key="12">
    <source>
        <dbReference type="ARBA" id="ARBA00022989"/>
    </source>
</evidence>
<evidence type="ECO:0000256" key="9">
    <source>
        <dbReference type="ARBA" id="ARBA00022840"/>
    </source>
</evidence>
<feature type="transmembrane region" description="Helical" evidence="16">
    <location>
        <begin position="864"/>
        <end position="883"/>
    </location>
</feature>
<feature type="transmembrane region" description="Helical" evidence="16">
    <location>
        <begin position="1112"/>
        <end position="1130"/>
    </location>
</feature>
<dbReference type="SUPFAM" id="SSF81665">
    <property type="entry name" value="Calcium ATPase, transmembrane domain M"/>
    <property type="match status" value="1"/>
</dbReference>
<dbReference type="SFLD" id="SFLDS00003">
    <property type="entry name" value="Haloacid_Dehalogenase"/>
    <property type="match status" value="1"/>
</dbReference>
<dbReference type="GO" id="GO:0006883">
    <property type="term" value="P:intracellular sodium ion homeostasis"/>
    <property type="evidence" value="ECO:0007669"/>
    <property type="project" value="TreeGrafter"/>
</dbReference>
<keyword evidence="9" id="KW-0067">ATP-binding</keyword>
<dbReference type="GO" id="GO:0030007">
    <property type="term" value="P:intracellular potassium ion homeostasis"/>
    <property type="evidence" value="ECO:0007669"/>
    <property type="project" value="TreeGrafter"/>
</dbReference>
<dbReference type="GO" id="GO:0005391">
    <property type="term" value="F:P-type sodium:potassium-exchanging transporter activity"/>
    <property type="evidence" value="ECO:0007669"/>
    <property type="project" value="TreeGrafter"/>
</dbReference>
<keyword evidence="10" id="KW-0630">Potassium</keyword>
<keyword evidence="13" id="KW-0406">Ion transport</keyword>
<dbReference type="PROSITE" id="PS00154">
    <property type="entry name" value="ATPASE_E1_E2"/>
    <property type="match status" value="1"/>
</dbReference>
<feature type="transmembrane region" description="Helical" evidence="16">
    <location>
        <begin position="331"/>
        <end position="357"/>
    </location>
</feature>
<dbReference type="SMART" id="SM00831">
    <property type="entry name" value="Cation_ATPase_N"/>
    <property type="match status" value="1"/>
</dbReference>
<keyword evidence="12 16" id="KW-1133">Transmembrane helix</keyword>
<dbReference type="FunFam" id="3.40.50.1000:FF:000083">
    <property type="entry name" value="Sodium/potassium-transporting ATPase subunit alpha"/>
    <property type="match status" value="1"/>
</dbReference>
<dbReference type="Pfam" id="PF00689">
    <property type="entry name" value="Cation_ATPase_C"/>
    <property type="match status" value="2"/>
</dbReference>
<dbReference type="InterPro" id="IPR006068">
    <property type="entry name" value="ATPase_P-typ_cation-transptr_C"/>
</dbReference>
<feature type="compositionally biased region" description="Basic and acidic residues" evidence="15">
    <location>
        <begin position="17"/>
        <end position="32"/>
    </location>
</feature>
<keyword evidence="3" id="KW-0813">Transport</keyword>
<dbReference type="Gene3D" id="3.40.1110.10">
    <property type="entry name" value="Calcium-transporting ATPase, cytoplasmic domain N"/>
    <property type="match status" value="1"/>
</dbReference>
<feature type="transmembrane region" description="Helical" evidence="16">
    <location>
        <begin position="800"/>
        <end position="820"/>
    </location>
</feature>
<comment type="subcellular location">
    <subcellularLocation>
        <location evidence="1">Cell membrane</location>
        <topology evidence="1">Multi-pass membrane protein</topology>
    </subcellularLocation>
</comment>
<dbReference type="InterPro" id="IPR059000">
    <property type="entry name" value="ATPase_P-type_domA"/>
</dbReference>
<feature type="domain" description="Cation-transporting P-type ATPase N-terminal" evidence="17">
    <location>
        <begin position="60"/>
        <end position="134"/>
    </location>
</feature>
<evidence type="ECO:0000256" key="13">
    <source>
        <dbReference type="ARBA" id="ARBA00023065"/>
    </source>
</evidence>
<evidence type="ECO:0000256" key="6">
    <source>
        <dbReference type="ARBA" id="ARBA00022553"/>
    </source>
</evidence>
<dbReference type="InterPro" id="IPR050510">
    <property type="entry name" value="Cation_transp_ATPase_P-type"/>
</dbReference>
<dbReference type="GO" id="GO:0005886">
    <property type="term" value="C:plasma membrane"/>
    <property type="evidence" value="ECO:0007669"/>
    <property type="project" value="UniProtKB-SubCell"/>
</dbReference>
<evidence type="ECO:0000256" key="2">
    <source>
        <dbReference type="ARBA" id="ARBA00006934"/>
    </source>
</evidence>
<feature type="transmembrane region" description="Helical" evidence="16">
    <location>
        <begin position="304"/>
        <end position="325"/>
    </location>
</feature>
<feature type="region of interest" description="Disordered" evidence="15">
    <location>
        <begin position="1"/>
        <end position="32"/>
    </location>
</feature>
<protein>
    <recommendedName>
        <fullName evidence="17">Cation-transporting P-type ATPase N-terminal domain-containing protein</fullName>
    </recommendedName>
</protein>
<dbReference type="SUPFAM" id="SSF81660">
    <property type="entry name" value="Metal cation-transporting ATPase, ATP-binding domain N"/>
    <property type="match status" value="1"/>
</dbReference>
<evidence type="ECO:0000256" key="10">
    <source>
        <dbReference type="ARBA" id="ARBA00022958"/>
    </source>
</evidence>
<dbReference type="NCBIfam" id="TIGR01106">
    <property type="entry name" value="ATPase-IIC_X-K"/>
    <property type="match status" value="1"/>
</dbReference>
<dbReference type="GO" id="GO:0016887">
    <property type="term" value="F:ATP hydrolysis activity"/>
    <property type="evidence" value="ECO:0007669"/>
    <property type="project" value="InterPro"/>
</dbReference>
<dbReference type="GO" id="GO:0036376">
    <property type="term" value="P:sodium ion export across plasma membrane"/>
    <property type="evidence" value="ECO:0007669"/>
    <property type="project" value="TreeGrafter"/>
</dbReference>
<evidence type="ECO:0000313" key="18">
    <source>
        <dbReference type="EMBL" id="CAD9230753.1"/>
    </source>
</evidence>
<dbReference type="Gene3D" id="3.40.50.1000">
    <property type="entry name" value="HAD superfamily/HAD-like"/>
    <property type="match status" value="1"/>
</dbReference>
<name>A0A7S1TAN1_9RHOD</name>
<dbReference type="InterPro" id="IPR004014">
    <property type="entry name" value="ATPase_P-typ_cation-transptr_N"/>
</dbReference>
<dbReference type="PANTHER" id="PTHR43294">
    <property type="entry name" value="SODIUM/POTASSIUM-TRANSPORTING ATPASE SUBUNIT ALPHA"/>
    <property type="match status" value="1"/>
</dbReference>
<evidence type="ECO:0000256" key="11">
    <source>
        <dbReference type="ARBA" id="ARBA00022967"/>
    </source>
</evidence>
<organism evidence="18">
    <name type="scientific">Compsopogon caeruleus</name>
    <dbReference type="NCBI Taxonomy" id="31354"/>
    <lineage>
        <taxon>Eukaryota</taxon>
        <taxon>Rhodophyta</taxon>
        <taxon>Compsopogonophyceae</taxon>
        <taxon>Compsopogonales</taxon>
        <taxon>Compsopogonaceae</taxon>
        <taxon>Compsopogon</taxon>
    </lineage>
</organism>
<feature type="transmembrane region" description="Helical" evidence="16">
    <location>
        <begin position="114"/>
        <end position="136"/>
    </location>
</feature>
<comment type="similarity">
    <text evidence="2">Belongs to the cation transport ATPase (P-type) (TC 3.A.3) family. Type IIC subfamily.</text>
</comment>
<dbReference type="GO" id="GO:0005524">
    <property type="term" value="F:ATP binding"/>
    <property type="evidence" value="ECO:0007669"/>
    <property type="project" value="UniProtKB-KW"/>
</dbReference>